<evidence type="ECO:0000256" key="2">
    <source>
        <dbReference type="SAM" id="Phobius"/>
    </source>
</evidence>
<comment type="caution">
    <text evidence="4">The sequence shown here is derived from an EMBL/GenBank/DDBJ whole genome shotgun (WGS) entry which is preliminary data.</text>
</comment>
<sequence>MRAFSTPRRPRVARRLSGAALSVAVVGITATTVTTAFAAGDDGAIRVAPGTARPGGTVTLSTDACGPGGSAGVDASALGAGILGLEPRDAEARTAKGKLRVTRDTKPGRYALGGSCTDGRELAGTVVVGPAKPAAGDAEHRAGERQPATGSAEAKAGDEWPEGEDWKEWSDEGAPEDGAPKGSGAGDSWPEGEDWKEWPGDGGDPFDKNGDRGKGGHHGDDWGKHGRDGKDGHDDRQDWRHDRHGKMPHGRVHTGVGGAGAGVDSAMLTGGSLALVAAAGGALYLRRRHRRLDG</sequence>
<dbReference type="EMBL" id="JAVREQ010000010">
    <property type="protein sequence ID" value="MDT0379783.1"/>
    <property type="molecule type" value="Genomic_DNA"/>
</dbReference>
<dbReference type="RefSeq" id="WP_311673571.1">
    <property type="nucleotide sequence ID" value="NZ_JAVREQ010000010.1"/>
</dbReference>
<proteinExistence type="predicted"/>
<accession>A0ABU2NS22</accession>
<evidence type="ECO:0000313" key="4">
    <source>
        <dbReference type="EMBL" id="MDT0379783.1"/>
    </source>
</evidence>
<feature type="compositionally biased region" description="Basic and acidic residues" evidence="1">
    <location>
        <begin position="193"/>
        <end position="241"/>
    </location>
</feature>
<feature type="region of interest" description="Disordered" evidence="1">
    <location>
        <begin position="131"/>
        <end position="258"/>
    </location>
</feature>
<evidence type="ECO:0000256" key="1">
    <source>
        <dbReference type="SAM" id="MobiDB-lite"/>
    </source>
</evidence>
<feature type="signal peptide" evidence="3">
    <location>
        <begin position="1"/>
        <end position="38"/>
    </location>
</feature>
<feature type="chain" id="PRO_5045803747" description="Gram-positive cocci surface proteins LPxTG domain-containing protein" evidence="3">
    <location>
        <begin position="39"/>
        <end position="294"/>
    </location>
</feature>
<dbReference type="Proteomes" id="UP001183414">
    <property type="component" value="Unassembled WGS sequence"/>
</dbReference>
<name>A0ABU2NS22_9ACTN</name>
<keyword evidence="2" id="KW-0472">Membrane</keyword>
<protein>
    <recommendedName>
        <fullName evidence="6">Gram-positive cocci surface proteins LPxTG domain-containing protein</fullName>
    </recommendedName>
</protein>
<feature type="compositionally biased region" description="Basic residues" evidence="1">
    <location>
        <begin position="242"/>
        <end position="252"/>
    </location>
</feature>
<reference evidence="5" key="1">
    <citation type="submission" date="2023-07" db="EMBL/GenBank/DDBJ databases">
        <title>30 novel species of actinomycetes from the DSMZ collection.</title>
        <authorList>
            <person name="Nouioui I."/>
        </authorList>
    </citation>
    <scope>NUCLEOTIDE SEQUENCE [LARGE SCALE GENOMIC DNA]</scope>
    <source>
        <strain evidence="5">DSM 42041</strain>
    </source>
</reference>
<keyword evidence="2" id="KW-1133">Transmembrane helix</keyword>
<keyword evidence="5" id="KW-1185">Reference proteome</keyword>
<keyword evidence="3" id="KW-0732">Signal</keyword>
<feature type="transmembrane region" description="Helical" evidence="2">
    <location>
        <begin position="266"/>
        <end position="285"/>
    </location>
</feature>
<organism evidence="4 5">
    <name type="scientific">Streptomyces hazeniae</name>
    <dbReference type="NCBI Taxonomy" id="3075538"/>
    <lineage>
        <taxon>Bacteria</taxon>
        <taxon>Bacillati</taxon>
        <taxon>Actinomycetota</taxon>
        <taxon>Actinomycetes</taxon>
        <taxon>Kitasatosporales</taxon>
        <taxon>Streptomycetaceae</taxon>
        <taxon>Streptomyces</taxon>
    </lineage>
</organism>
<evidence type="ECO:0008006" key="6">
    <source>
        <dbReference type="Google" id="ProtNLM"/>
    </source>
</evidence>
<gene>
    <name evidence="4" type="ORF">RM572_13540</name>
</gene>
<keyword evidence="2" id="KW-0812">Transmembrane</keyword>
<evidence type="ECO:0000313" key="5">
    <source>
        <dbReference type="Proteomes" id="UP001183414"/>
    </source>
</evidence>
<evidence type="ECO:0000256" key="3">
    <source>
        <dbReference type="SAM" id="SignalP"/>
    </source>
</evidence>